<sequence>MSSLPAATPFGAIRINRENLPEGRHLCEYCTAKCCRYFALPMETPETFEEFEFIRWFLLHDRASVFQEEGDWYMLVHTTCKHLGHDNRCGIYETRPQICRDYTTDNCEYDDDWTYDFYLETPEQVWEYTEAIIQEPGKSIRSRKPNPLAVLS</sequence>
<dbReference type="InterPro" id="IPR005358">
    <property type="entry name" value="Puta_zinc/iron-chelating_dom"/>
</dbReference>
<dbReference type="KEGG" id="llh:I41_52930"/>
<evidence type="ECO:0000313" key="1">
    <source>
        <dbReference type="EMBL" id="QDT76048.1"/>
    </source>
</evidence>
<keyword evidence="1" id="KW-0969">Cilium</keyword>
<keyword evidence="1" id="KW-0808">Transferase</keyword>
<reference evidence="1 2" key="1">
    <citation type="submission" date="2019-02" db="EMBL/GenBank/DDBJ databases">
        <title>Deep-cultivation of Planctomycetes and their phenomic and genomic characterization uncovers novel biology.</title>
        <authorList>
            <person name="Wiegand S."/>
            <person name="Jogler M."/>
            <person name="Boedeker C."/>
            <person name="Pinto D."/>
            <person name="Vollmers J."/>
            <person name="Rivas-Marin E."/>
            <person name="Kohn T."/>
            <person name="Peeters S.H."/>
            <person name="Heuer A."/>
            <person name="Rast P."/>
            <person name="Oberbeckmann S."/>
            <person name="Bunk B."/>
            <person name="Jeske O."/>
            <person name="Meyerdierks A."/>
            <person name="Storesund J.E."/>
            <person name="Kallscheuer N."/>
            <person name="Luecker S."/>
            <person name="Lage O.M."/>
            <person name="Pohl T."/>
            <person name="Merkel B.J."/>
            <person name="Hornburger P."/>
            <person name="Mueller R.-W."/>
            <person name="Bruemmer F."/>
            <person name="Labrenz M."/>
            <person name="Spormann A.M."/>
            <person name="Op den Camp H."/>
            <person name="Overmann J."/>
            <person name="Amann R."/>
            <person name="Jetten M.S.M."/>
            <person name="Mascher T."/>
            <person name="Medema M.H."/>
            <person name="Devos D.P."/>
            <person name="Kaster A.-K."/>
            <person name="Ovreas L."/>
            <person name="Rohde M."/>
            <person name="Galperin M.Y."/>
            <person name="Jogler C."/>
        </authorList>
    </citation>
    <scope>NUCLEOTIDE SEQUENCE [LARGE SCALE GENOMIC DNA]</scope>
    <source>
        <strain evidence="1 2">I41</strain>
    </source>
</reference>
<keyword evidence="2" id="KW-1185">Reference proteome</keyword>
<dbReference type="RefSeq" id="WP_145435801.1">
    <property type="nucleotide sequence ID" value="NZ_CP036339.1"/>
</dbReference>
<keyword evidence="1" id="KW-0282">Flagellum</keyword>
<dbReference type="Proteomes" id="UP000317909">
    <property type="component" value="Chromosome"/>
</dbReference>
<dbReference type="AlphaFoldDB" id="A0A517U5Y8"/>
<dbReference type="Pfam" id="PF03692">
    <property type="entry name" value="CxxCxxCC"/>
    <property type="match status" value="1"/>
</dbReference>
<organism evidence="1 2">
    <name type="scientific">Lacipirellula limnantheis</name>
    <dbReference type="NCBI Taxonomy" id="2528024"/>
    <lineage>
        <taxon>Bacteria</taxon>
        <taxon>Pseudomonadati</taxon>
        <taxon>Planctomycetota</taxon>
        <taxon>Planctomycetia</taxon>
        <taxon>Pirellulales</taxon>
        <taxon>Lacipirellulaceae</taxon>
        <taxon>Lacipirellula</taxon>
    </lineage>
</organism>
<keyword evidence="1" id="KW-0966">Cell projection</keyword>
<dbReference type="OrthoDB" id="71604at2"/>
<protein>
    <submittedName>
        <fullName evidence="1">Flagellin N-methylase</fullName>
    </submittedName>
</protein>
<dbReference type="GO" id="GO:0032259">
    <property type="term" value="P:methylation"/>
    <property type="evidence" value="ECO:0007669"/>
    <property type="project" value="UniProtKB-KW"/>
</dbReference>
<gene>
    <name evidence="1" type="ORF">I41_52930</name>
</gene>
<name>A0A517U5Y8_9BACT</name>
<dbReference type="GO" id="GO:0008168">
    <property type="term" value="F:methyltransferase activity"/>
    <property type="evidence" value="ECO:0007669"/>
    <property type="project" value="UniProtKB-KW"/>
</dbReference>
<dbReference type="EMBL" id="CP036339">
    <property type="protein sequence ID" value="QDT76048.1"/>
    <property type="molecule type" value="Genomic_DNA"/>
</dbReference>
<accession>A0A517U5Y8</accession>
<evidence type="ECO:0000313" key="2">
    <source>
        <dbReference type="Proteomes" id="UP000317909"/>
    </source>
</evidence>
<keyword evidence="1" id="KW-0489">Methyltransferase</keyword>
<proteinExistence type="predicted"/>